<dbReference type="Gene3D" id="1.10.4040.10">
    <property type="entry name" value="Penicillinase repressor domain"/>
    <property type="match status" value="1"/>
</dbReference>
<keyword evidence="3" id="KW-0238">DNA-binding</keyword>
<dbReference type="PIRSF" id="PIRSF019455">
    <property type="entry name" value="CopR_AtkY"/>
    <property type="match status" value="1"/>
</dbReference>
<evidence type="ECO:0000313" key="6">
    <source>
        <dbReference type="Proteomes" id="UP000317243"/>
    </source>
</evidence>
<evidence type="ECO:0000313" key="5">
    <source>
        <dbReference type="EMBL" id="TWT56857.1"/>
    </source>
</evidence>
<dbReference type="Gene3D" id="1.10.10.10">
    <property type="entry name" value="Winged helix-like DNA-binding domain superfamily/Winged helix DNA-binding domain"/>
    <property type="match status" value="1"/>
</dbReference>
<accession>A0A5C5X1I0</accession>
<protein>
    <submittedName>
        <fullName evidence="5">Methicillin resistance regulatory protein MecI</fullName>
    </submittedName>
</protein>
<evidence type="ECO:0000256" key="3">
    <source>
        <dbReference type="ARBA" id="ARBA00023125"/>
    </source>
</evidence>
<dbReference type="InterPro" id="IPR036390">
    <property type="entry name" value="WH_DNA-bd_sf"/>
</dbReference>
<keyword evidence="4" id="KW-0804">Transcription</keyword>
<gene>
    <name evidence="5" type="primary">mecI</name>
    <name evidence="5" type="ORF">KOR42_02120</name>
</gene>
<dbReference type="InterPro" id="IPR036388">
    <property type="entry name" value="WH-like_DNA-bd_sf"/>
</dbReference>
<dbReference type="RefSeq" id="WP_146506767.1">
    <property type="nucleotide sequence ID" value="NZ_SIHI01000001.1"/>
</dbReference>
<keyword evidence="2" id="KW-0805">Transcription regulation</keyword>
<dbReference type="OrthoDB" id="276770at2"/>
<dbReference type="GO" id="GO:0003677">
    <property type="term" value="F:DNA binding"/>
    <property type="evidence" value="ECO:0007669"/>
    <property type="project" value="UniProtKB-KW"/>
</dbReference>
<dbReference type="Proteomes" id="UP000317243">
    <property type="component" value="Unassembled WGS sequence"/>
</dbReference>
<reference evidence="5 6" key="1">
    <citation type="submission" date="2019-02" db="EMBL/GenBank/DDBJ databases">
        <title>Deep-cultivation of Planctomycetes and their phenomic and genomic characterization uncovers novel biology.</title>
        <authorList>
            <person name="Wiegand S."/>
            <person name="Jogler M."/>
            <person name="Boedeker C."/>
            <person name="Pinto D."/>
            <person name="Vollmers J."/>
            <person name="Rivas-Marin E."/>
            <person name="Kohn T."/>
            <person name="Peeters S.H."/>
            <person name="Heuer A."/>
            <person name="Rast P."/>
            <person name="Oberbeckmann S."/>
            <person name="Bunk B."/>
            <person name="Jeske O."/>
            <person name="Meyerdierks A."/>
            <person name="Storesund J.E."/>
            <person name="Kallscheuer N."/>
            <person name="Luecker S."/>
            <person name="Lage O.M."/>
            <person name="Pohl T."/>
            <person name="Merkel B.J."/>
            <person name="Hornburger P."/>
            <person name="Mueller R.-W."/>
            <person name="Bruemmer F."/>
            <person name="Labrenz M."/>
            <person name="Spormann A.M."/>
            <person name="Op Den Camp H."/>
            <person name="Overmann J."/>
            <person name="Amann R."/>
            <person name="Jetten M.S.M."/>
            <person name="Mascher T."/>
            <person name="Medema M.H."/>
            <person name="Devos D.P."/>
            <person name="Kaster A.-K."/>
            <person name="Ovreas L."/>
            <person name="Rohde M."/>
            <person name="Galperin M.Y."/>
            <person name="Jogler C."/>
        </authorList>
    </citation>
    <scope>NUCLEOTIDE SEQUENCE [LARGE SCALE GENOMIC DNA]</scope>
    <source>
        <strain evidence="5 6">KOR42</strain>
    </source>
</reference>
<dbReference type="InterPro" id="IPR005650">
    <property type="entry name" value="BlaI_family"/>
</dbReference>
<organism evidence="5 6">
    <name type="scientific">Thalassoglobus neptunius</name>
    <dbReference type="NCBI Taxonomy" id="1938619"/>
    <lineage>
        <taxon>Bacteria</taxon>
        <taxon>Pseudomonadati</taxon>
        <taxon>Planctomycetota</taxon>
        <taxon>Planctomycetia</taxon>
        <taxon>Planctomycetales</taxon>
        <taxon>Planctomycetaceae</taxon>
        <taxon>Thalassoglobus</taxon>
    </lineage>
</organism>
<dbReference type="EMBL" id="SIHI01000001">
    <property type="protein sequence ID" value="TWT56857.1"/>
    <property type="molecule type" value="Genomic_DNA"/>
</dbReference>
<evidence type="ECO:0000256" key="2">
    <source>
        <dbReference type="ARBA" id="ARBA00023015"/>
    </source>
</evidence>
<comment type="similarity">
    <text evidence="1">Belongs to the BlaI transcriptional regulatory family.</text>
</comment>
<dbReference type="SUPFAM" id="SSF46785">
    <property type="entry name" value="Winged helix' DNA-binding domain"/>
    <property type="match status" value="1"/>
</dbReference>
<name>A0A5C5X1I0_9PLAN</name>
<sequence length="130" mass="15020">MNQRPALSKAEMEIARIVWDLQTATVRDVLESLPEGREIDYKTVQTFLRRLETKGYLTSKRSGRSLLYTAKVRPSQVIHETVKDFVGRLFDGEALPLVEHLIREQGLKEDDLQQLKDMLSHLESEQTIPE</sequence>
<proteinExistence type="inferred from homology"/>
<comment type="caution">
    <text evidence="5">The sequence shown here is derived from an EMBL/GenBank/DDBJ whole genome shotgun (WGS) entry which is preliminary data.</text>
</comment>
<dbReference type="GO" id="GO:0045892">
    <property type="term" value="P:negative regulation of DNA-templated transcription"/>
    <property type="evidence" value="ECO:0007669"/>
    <property type="project" value="InterPro"/>
</dbReference>
<evidence type="ECO:0000256" key="1">
    <source>
        <dbReference type="ARBA" id="ARBA00011046"/>
    </source>
</evidence>
<dbReference type="AlphaFoldDB" id="A0A5C5X1I0"/>
<evidence type="ECO:0000256" key="4">
    <source>
        <dbReference type="ARBA" id="ARBA00023163"/>
    </source>
</evidence>
<keyword evidence="6" id="KW-1185">Reference proteome</keyword>
<dbReference type="Pfam" id="PF03965">
    <property type="entry name" value="Penicillinase_R"/>
    <property type="match status" value="1"/>
</dbReference>